<name>A0A6A1WD66_9ROSI</name>
<dbReference type="Proteomes" id="UP000516437">
    <property type="component" value="Chromosome 3"/>
</dbReference>
<feature type="compositionally biased region" description="Basic residues" evidence="1">
    <location>
        <begin position="77"/>
        <end position="94"/>
    </location>
</feature>
<feature type="region of interest" description="Disordered" evidence="1">
    <location>
        <begin position="63"/>
        <end position="107"/>
    </location>
</feature>
<accession>A0A6A1WD66</accession>
<feature type="chain" id="PRO_5025473925" evidence="2">
    <location>
        <begin position="26"/>
        <end position="152"/>
    </location>
</feature>
<sequence>MDAKVSRELIVLIMIVSIMLVQVLAKAPDNPSLFTFSNSQLVCTDKSDMIPSLPIESQFLLPPSNDLSLPNPYDGKFRKRKVASRKRTTSKKRTTSNTKNTPKIPDPVEECRKKCRAKLEGEKIRKKKSGVISATELENCIIDCLKKKFPSP</sequence>
<dbReference type="EMBL" id="RXIC02000021">
    <property type="protein sequence ID" value="KAB1220790.1"/>
    <property type="molecule type" value="Genomic_DNA"/>
</dbReference>
<reference evidence="3 4" key="1">
    <citation type="journal article" date="2019" name="Plant Biotechnol. J.">
        <title>The red bayberry genome and genetic basis of sex determination.</title>
        <authorList>
            <person name="Jia H.M."/>
            <person name="Jia H.J."/>
            <person name="Cai Q.L."/>
            <person name="Wang Y."/>
            <person name="Zhao H.B."/>
            <person name="Yang W.F."/>
            <person name="Wang G.Y."/>
            <person name="Li Y.H."/>
            <person name="Zhan D.L."/>
            <person name="Shen Y.T."/>
            <person name="Niu Q.F."/>
            <person name="Chang L."/>
            <person name="Qiu J."/>
            <person name="Zhao L."/>
            <person name="Xie H.B."/>
            <person name="Fu W.Y."/>
            <person name="Jin J."/>
            <person name="Li X.W."/>
            <person name="Jiao Y."/>
            <person name="Zhou C.C."/>
            <person name="Tu T."/>
            <person name="Chai C.Y."/>
            <person name="Gao J.L."/>
            <person name="Fan L.J."/>
            <person name="van de Weg E."/>
            <person name="Wang J.Y."/>
            <person name="Gao Z.S."/>
        </authorList>
    </citation>
    <scope>NUCLEOTIDE SEQUENCE [LARGE SCALE GENOMIC DNA]</scope>
    <source>
        <tissue evidence="3">Leaves</tissue>
    </source>
</reference>
<feature type="compositionally biased region" description="Low complexity" evidence="1">
    <location>
        <begin position="63"/>
        <end position="72"/>
    </location>
</feature>
<comment type="caution">
    <text evidence="3">The sequence shown here is derived from an EMBL/GenBank/DDBJ whole genome shotgun (WGS) entry which is preliminary data.</text>
</comment>
<evidence type="ECO:0000313" key="4">
    <source>
        <dbReference type="Proteomes" id="UP000516437"/>
    </source>
</evidence>
<evidence type="ECO:0000256" key="2">
    <source>
        <dbReference type="SAM" id="SignalP"/>
    </source>
</evidence>
<gene>
    <name evidence="3" type="ORF">CJ030_MR3G027889</name>
</gene>
<keyword evidence="2" id="KW-0732">Signal</keyword>
<evidence type="ECO:0000256" key="1">
    <source>
        <dbReference type="SAM" id="MobiDB-lite"/>
    </source>
</evidence>
<feature type="signal peptide" evidence="2">
    <location>
        <begin position="1"/>
        <end position="25"/>
    </location>
</feature>
<dbReference type="AlphaFoldDB" id="A0A6A1WD66"/>
<keyword evidence="4" id="KW-1185">Reference proteome</keyword>
<proteinExistence type="predicted"/>
<organism evidence="3 4">
    <name type="scientific">Morella rubra</name>
    <name type="common">Chinese bayberry</name>
    <dbReference type="NCBI Taxonomy" id="262757"/>
    <lineage>
        <taxon>Eukaryota</taxon>
        <taxon>Viridiplantae</taxon>
        <taxon>Streptophyta</taxon>
        <taxon>Embryophyta</taxon>
        <taxon>Tracheophyta</taxon>
        <taxon>Spermatophyta</taxon>
        <taxon>Magnoliopsida</taxon>
        <taxon>eudicotyledons</taxon>
        <taxon>Gunneridae</taxon>
        <taxon>Pentapetalae</taxon>
        <taxon>rosids</taxon>
        <taxon>fabids</taxon>
        <taxon>Fagales</taxon>
        <taxon>Myricaceae</taxon>
        <taxon>Morella</taxon>
    </lineage>
</organism>
<evidence type="ECO:0000313" key="3">
    <source>
        <dbReference type="EMBL" id="KAB1220790.1"/>
    </source>
</evidence>
<protein>
    <submittedName>
        <fullName evidence="3">Uncharacterized protein</fullName>
    </submittedName>
</protein>